<organism evidence="2 3">
    <name type="scientific">Acinetobacter calcoaceticus</name>
    <dbReference type="NCBI Taxonomy" id="471"/>
    <lineage>
        <taxon>Bacteria</taxon>
        <taxon>Pseudomonadati</taxon>
        <taxon>Pseudomonadota</taxon>
        <taxon>Gammaproteobacteria</taxon>
        <taxon>Moraxellales</taxon>
        <taxon>Moraxellaceae</taxon>
        <taxon>Acinetobacter</taxon>
        <taxon>Acinetobacter calcoaceticus/baumannii complex</taxon>
    </lineage>
</organism>
<feature type="transmembrane region" description="Helical" evidence="1">
    <location>
        <begin position="99"/>
        <end position="119"/>
    </location>
</feature>
<dbReference type="Proteomes" id="UP000294963">
    <property type="component" value="Unassembled WGS sequence"/>
</dbReference>
<feature type="transmembrane region" description="Helical" evidence="1">
    <location>
        <begin position="67"/>
        <end position="87"/>
    </location>
</feature>
<dbReference type="OrthoDB" id="10011932at2"/>
<comment type="caution">
    <text evidence="2">The sequence shown here is derived from an EMBL/GenBank/DDBJ whole genome shotgun (WGS) entry which is preliminary data.</text>
</comment>
<keyword evidence="1" id="KW-0812">Transmembrane</keyword>
<reference evidence="2 3" key="1">
    <citation type="submission" date="2019-03" db="EMBL/GenBank/DDBJ databases">
        <title>Genomic analyses of the natural microbiome of Caenorhabditis elegans.</title>
        <authorList>
            <person name="Samuel B."/>
        </authorList>
    </citation>
    <scope>NUCLEOTIDE SEQUENCE [LARGE SCALE GENOMIC DNA]</scope>
    <source>
        <strain evidence="2 3">JUb89</strain>
    </source>
</reference>
<dbReference type="EMBL" id="SLVJ01000014">
    <property type="protein sequence ID" value="TCM65858.1"/>
    <property type="molecule type" value="Genomic_DNA"/>
</dbReference>
<gene>
    <name evidence="2" type="ORF">EC844_114104</name>
</gene>
<feature type="transmembrane region" description="Helical" evidence="1">
    <location>
        <begin position="168"/>
        <end position="188"/>
    </location>
</feature>
<dbReference type="AlphaFoldDB" id="A0A4V2R0T5"/>
<evidence type="ECO:0000256" key="1">
    <source>
        <dbReference type="SAM" id="Phobius"/>
    </source>
</evidence>
<accession>A0A4V2R0T5</accession>
<name>A0A4V2R0T5_ACICA</name>
<feature type="transmembrane region" description="Helical" evidence="1">
    <location>
        <begin position="208"/>
        <end position="236"/>
    </location>
</feature>
<keyword evidence="3" id="KW-1185">Reference proteome</keyword>
<protein>
    <submittedName>
        <fullName evidence="2">Uncharacterized protein</fullName>
    </submittedName>
</protein>
<keyword evidence="1" id="KW-0472">Membrane</keyword>
<proteinExistence type="predicted"/>
<evidence type="ECO:0000313" key="2">
    <source>
        <dbReference type="EMBL" id="TCM65858.1"/>
    </source>
</evidence>
<sequence>MNDILVDKFDNSFKANVSNFNMGVILTGIGSVFFYLTESVVYLSLFSVIFSAVIVTYSYFIKTALSYFIYVFLVVIYFIAIAMFYQIYYLYFYSNSLEFFIYFYVFVFSLVFLDYRALYRNGVFLRLDKGFEKTIYHVEDIFGEKNHYIKVSLINQNRVKVKMSDGSMLYTVLLLPLSVVLFFVAPFVKSIPVIFGNFVSKSDATNDLIIIFFLSLLFNFIILKFICLVYSGVAFFKKKKT</sequence>
<evidence type="ECO:0000313" key="3">
    <source>
        <dbReference type="Proteomes" id="UP000294963"/>
    </source>
</evidence>
<feature type="transmembrane region" description="Helical" evidence="1">
    <location>
        <begin position="42"/>
        <end position="60"/>
    </location>
</feature>
<keyword evidence="1" id="KW-1133">Transmembrane helix</keyword>
<feature type="transmembrane region" description="Helical" evidence="1">
    <location>
        <begin position="20"/>
        <end position="36"/>
    </location>
</feature>